<dbReference type="InterPro" id="IPR027417">
    <property type="entry name" value="P-loop_NTPase"/>
</dbReference>
<comment type="caution">
    <text evidence="5">The sequence shown here is derived from an EMBL/GenBank/DDBJ whole genome shotgun (WGS) entry which is preliminary data.</text>
</comment>
<dbReference type="GO" id="GO:0046983">
    <property type="term" value="F:protein dimerization activity"/>
    <property type="evidence" value="ECO:0007669"/>
    <property type="project" value="InterPro"/>
</dbReference>
<dbReference type="SUPFAM" id="SSF52540">
    <property type="entry name" value="P-loop containing nucleoside triphosphate hydrolases"/>
    <property type="match status" value="1"/>
</dbReference>
<dbReference type="PROSITE" id="PS50011">
    <property type="entry name" value="PROTEIN_KINASE_DOM"/>
    <property type="match status" value="1"/>
</dbReference>
<dbReference type="Pfam" id="PF07730">
    <property type="entry name" value="HisKA_3"/>
    <property type="match status" value="1"/>
</dbReference>
<dbReference type="GO" id="GO:0000155">
    <property type="term" value="F:phosphorelay sensor kinase activity"/>
    <property type="evidence" value="ECO:0007669"/>
    <property type="project" value="InterPro"/>
</dbReference>
<dbReference type="EMBL" id="JALJRB010000009">
    <property type="protein sequence ID" value="MCJ8500906.1"/>
    <property type="molecule type" value="Genomic_DNA"/>
</dbReference>
<feature type="coiled-coil region" evidence="2">
    <location>
        <begin position="1459"/>
        <end position="1493"/>
    </location>
</feature>
<dbReference type="SUPFAM" id="SSF55781">
    <property type="entry name" value="GAF domain-like"/>
    <property type="match status" value="1"/>
</dbReference>
<dbReference type="SMART" id="SM00065">
    <property type="entry name" value="GAF"/>
    <property type="match status" value="1"/>
</dbReference>
<evidence type="ECO:0000256" key="2">
    <source>
        <dbReference type="SAM" id="Coils"/>
    </source>
</evidence>
<name>A0AA41R509_9BACT</name>
<evidence type="ECO:0000259" key="4">
    <source>
        <dbReference type="PROSITE" id="PS50109"/>
    </source>
</evidence>
<dbReference type="InterPro" id="IPR029016">
    <property type="entry name" value="GAF-like_dom_sf"/>
</dbReference>
<dbReference type="Gene3D" id="3.40.50.300">
    <property type="entry name" value="P-loop containing nucleotide triphosphate hydrolases"/>
    <property type="match status" value="1"/>
</dbReference>
<dbReference type="InterPro" id="IPR003594">
    <property type="entry name" value="HATPase_dom"/>
</dbReference>
<accession>A0AA41R509</accession>
<feature type="domain" description="Histidine kinase" evidence="4">
    <location>
        <begin position="1501"/>
        <end position="1695"/>
    </location>
</feature>
<dbReference type="Gene3D" id="3.30.450.40">
    <property type="match status" value="1"/>
</dbReference>
<sequence>MIFCRPADGLTVSDLAVLREGYARIKAIHSENLLHIYDFRIVANEQRDDFVVFICENQNLQPLTAAHPTPWTDLDHFFAVAIGLAKGTNLLHQNGILLKEINPSTLMFRTDSHQLVINVPLVLLSRSNPIAQRDVRGLYDKQFLEQVLPYISPEQTGRVSRPVDHRSDFYAFGVLFYEWLTGRTPFASSDPLELIHAHLARPPLTPTKIRTDIPEMLARLTLKLLAKMPEERYQSAFGLLSDLERCRDQSVAMGTISSFALGNRDAPEKLNLSTRLFGREAPLAKLLTIYEKVKGGAFEILDVVGAAGIGKTRLVEELRYPVNADGGLFGAGKYTPFHQNIPYSGIINAFREILQKILQSSDEAIAAWRKDIRAALGPHAALITGFLPELDHIIGPTTAVDPMQPDVKERLFARICVAFLRVFANKDHPLVIFLDDLQWIDSASLALIQQVLSGPPIPYCLVIGAYRDGDLTPDHPLYQSDQLMRSKGIPMGMMSLGPIGQDNVRQMILDTLSKNVADIEALTRLVHAKTHGNPFFVGQFIQSLHLRDLLFFDYQTGVWRWHESGIKSQAYTDNVIELMSSEIRKLTSEAREVLKMAACVGNRFDFPILAAVSRVPAQRIAQGLLQAVEAGFVIPKADGLALLNDVATGKQPAANGVPVGQDALLQDGAFAFMHDRVHQAVYDLVPEHNRKTLHYKIGRLLLQRVDQKGLWENIFTIVNHLSHGVTFLAMAEERSGHAHLYLWAGCKAKEGTAYQLAVKYFNIGIALLANDCWDDHYDLAFALYREKMECAFLNRDHDAAEHLFQFIFSRARSEMDKATLLYFKMVMHAGLGQHEDAVRIGMDGLAILGLHLRQGRKKYNELLELIRLRLKHAKVRAAILARRPPVEDARQQLILKMLLDLAFSVYMCNPHRMLAIAAKIVELTFRHGPSPAAGVGFIIVSAALCAGLGDYRRGVALGTLALEHSDRNGKGPATKMLFYYAVAVSHWQRHLQVGIDLCRQGLHEAIENGDLNFAGYHIQCILIFLFASGAPLDKVEAECAKHADFIVSSKDGSAYNYVCSLRQTIKCLQGQTSGPNSLDDRDFREAVHIQRMINQNVQSVLLRHYLLKMQLLYMMGDIRGAAEVAHFCARRIDYHIGTIIVPEFYFYQAMTLLAGLPQQPPGRRVGIKNRLRLSLLGFHRMARHCPENFEHKLLLIKGELARVQGRFEKALTRFQNAITSARKHGFLHMEALAAELAARMAFQRGLFTVARAYMQEAHTGYRKFGATAKCDMLRRTYPQLLARTLSMNDPSPVLPIDYATVANALQTVSTEIVLDRLLEKLMKIVIENAGAQRVLFVLPKEEGFEIKARSSIGGTIRITSQSPVAVVLEDELLLPAVRFVQHTHEPLVVEDLQLNPEFRTDSYVIRNKPKSLLCLPVLRQSDLVAILYMENNITSAAFTPDRVETVQLIASQAAISIENARLYEEVSMKERDLKALSENLRSLSSELLLTEERERRRIAVELHDRIGHALANVKMQISILQETDAAEERAQMLTNVGELIDQSIQDTQSLTFELSPPVLYDLGLEAAIEWLVEQMQEQYRLPVTLLDDQKSKPLDESIRVLAFQATRELLFNVVKHAHAHQAWIRLQREERNLRIEIADDGIGIQRSTQDKQDVQKGGFGLFSIRERLKHFGGRLEMDASAGKGTRIALIVPMRPIEEEEI</sequence>
<dbReference type="InterPro" id="IPR041664">
    <property type="entry name" value="AAA_16"/>
</dbReference>
<evidence type="ECO:0000256" key="1">
    <source>
        <dbReference type="ARBA" id="ARBA00008171"/>
    </source>
</evidence>
<dbReference type="SMART" id="SM00387">
    <property type="entry name" value="HATPase_c"/>
    <property type="match status" value="1"/>
</dbReference>
<dbReference type="InterPro" id="IPR011712">
    <property type="entry name" value="Sig_transdc_His_kin_sub3_dim/P"/>
</dbReference>
<comment type="similarity">
    <text evidence="1">Belongs to the protein kinase superfamily. TKL Ser/Thr protein kinase family. ROCO subfamily.</text>
</comment>
<dbReference type="Proteomes" id="UP001165427">
    <property type="component" value="Unassembled WGS sequence"/>
</dbReference>
<dbReference type="Gene3D" id="1.10.510.10">
    <property type="entry name" value="Transferase(Phosphotransferase) domain 1"/>
    <property type="match status" value="1"/>
</dbReference>
<dbReference type="InterPro" id="IPR001245">
    <property type="entry name" value="Ser-Thr/Tyr_kinase_cat_dom"/>
</dbReference>
<dbReference type="PANTHER" id="PTHR43642">
    <property type="entry name" value="HYBRID SIGNAL TRANSDUCTION HISTIDINE KINASE G"/>
    <property type="match status" value="1"/>
</dbReference>
<dbReference type="InterPro" id="IPR000719">
    <property type="entry name" value="Prot_kinase_dom"/>
</dbReference>
<dbReference type="GO" id="GO:0016020">
    <property type="term" value="C:membrane"/>
    <property type="evidence" value="ECO:0007669"/>
    <property type="project" value="InterPro"/>
</dbReference>
<dbReference type="Gene3D" id="3.30.565.10">
    <property type="entry name" value="Histidine kinase-like ATPase, C-terminal domain"/>
    <property type="match status" value="1"/>
</dbReference>
<organism evidence="5 6">
    <name type="scientific">Desulfatitalea alkaliphila</name>
    <dbReference type="NCBI Taxonomy" id="2929485"/>
    <lineage>
        <taxon>Bacteria</taxon>
        <taxon>Pseudomonadati</taxon>
        <taxon>Thermodesulfobacteriota</taxon>
        <taxon>Desulfobacteria</taxon>
        <taxon>Desulfobacterales</taxon>
        <taxon>Desulfosarcinaceae</taxon>
        <taxon>Desulfatitalea</taxon>
    </lineage>
</organism>
<gene>
    <name evidence="5" type="ORF">MRX98_10015</name>
</gene>
<dbReference type="InterPro" id="IPR011009">
    <property type="entry name" value="Kinase-like_dom_sf"/>
</dbReference>
<protein>
    <submittedName>
        <fullName evidence="5">AAA family ATPase</fullName>
    </submittedName>
</protein>
<keyword evidence="6" id="KW-1185">Reference proteome</keyword>
<dbReference type="GO" id="GO:0005524">
    <property type="term" value="F:ATP binding"/>
    <property type="evidence" value="ECO:0007669"/>
    <property type="project" value="InterPro"/>
</dbReference>
<dbReference type="InterPro" id="IPR003018">
    <property type="entry name" value="GAF"/>
</dbReference>
<evidence type="ECO:0000313" key="5">
    <source>
        <dbReference type="EMBL" id="MCJ8500906.1"/>
    </source>
</evidence>
<proteinExistence type="inferred from homology"/>
<dbReference type="PANTHER" id="PTHR43642:SF1">
    <property type="entry name" value="HYBRID SIGNAL TRANSDUCTION HISTIDINE KINASE G"/>
    <property type="match status" value="1"/>
</dbReference>
<dbReference type="PROSITE" id="PS50109">
    <property type="entry name" value="HIS_KIN"/>
    <property type="match status" value="1"/>
</dbReference>
<dbReference type="SUPFAM" id="SSF55874">
    <property type="entry name" value="ATPase domain of HSP90 chaperone/DNA topoisomerase II/histidine kinase"/>
    <property type="match status" value="1"/>
</dbReference>
<dbReference type="Pfam" id="PF02518">
    <property type="entry name" value="HATPase_c"/>
    <property type="match status" value="1"/>
</dbReference>
<feature type="domain" description="Protein kinase" evidence="3">
    <location>
        <begin position="1"/>
        <end position="244"/>
    </location>
</feature>
<dbReference type="InterPro" id="IPR005467">
    <property type="entry name" value="His_kinase_dom"/>
</dbReference>
<dbReference type="Gene3D" id="1.20.5.1930">
    <property type="match status" value="1"/>
</dbReference>
<dbReference type="SUPFAM" id="SSF56112">
    <property type="entry name" value="Protein kinase-like (PK-like)"/>
    <property type="match status" value="1"/>
</dbReference>
<reference evidence="5" key="1">
    <citation type="submission" date="2022-04" db="EMBL/GenBank/DDBJ databases">
        <title>Desulfatitalea alkaliphila sp. nov., a novel anaerobic sulfate-reducing bacterium isolated from terrestrial mud volcano, Taman Peninsula, Russia.</title>
        <authorList>
            <person name="Khomyakova M.A."/>
            <person name="Merkel A.Y."/>
            <person name="Slobodkin A.I."/>
        </authorList>
    </citation>
    <scope>NUCLEOTIDE SEQUENCE</scope>
    <source>
        <strain evidence="5">M08but</strain>
    </source>
</reference>
<dbReference type="InterPro" id="IPR036890">
    <property type="entry name" value="HATPase_C_sf"/>
</dbReference>
<dbReference type="RefSeq" id="WP_246906691.1">
    <property type="nucleotide sequence ID" value="NZ_JALJRB010000009.1"/>
</dbReference>
<dbReference type="Pfam" id="PF13191">
    <property type="entry name" value="AAA_16"/>
    <property type="match status" value="1"/>
</dbReference>
<evidence type="ECO:0000259" key="3">
    <source>
        <dbReference type="PROSITE" id="PS50011"/>
    </source>
</evidence>
<keyword evidence="2" id="KW-0175">Coiled coil</keyword>
<evidence type="ECO:0000313" key="6">
    <source>
        <dbReference type="Proteomes" id="UP001165427"/>
    </source>
</evidence>
<dbReference type="Pfam" id="PF07714">
    <property type="entry name" value="PK_Tyr_Ser-Thr"/>
    <property type="match status" value="1"/>
</dbReference>
<dbReference type="InterPro" id="IPR053159">
    <property type="entry name" value="Hybrid_Histidine_Kinase"/>
</dbReference>
<dbReference type="Pfam" id="PF01590">
    <property type="entry name" value="GAF"/>
    <property type="match status" value="1"/>
</dbReference>
<dbReference type="CDD" id="cd16917">
    <property type="entry name" value="HATPase_UhpB-NarQ-NarX-like"/>
    <property type="match status" value="1"/>
</dbReference>